<dbReference type="FunFam" id="3.40.605.10:FF:000012">
    <property type="entry name" value="NAD-dependent succinate-semialdehyde dehydrogenase"/>
    <property type="match status" value="1"/>
</dbReference>
<sequence>MSELEPASINPATGERLRSFASFTDAELEGRVARAHAQQRDWAARPLAERADALRALGAHLRTIRGEAAATMTAEMGKPLAQAQGELDKCAWLCEWLAEHGPAMLADEPRSRVAVEGSQRSYVAHRPMGLLLAIMPWNFPWWQALRFAAPALLAGNTALLKHAPNTTGCALAIEAALLAAGFPEGCLETLVASHGQVAGLIADRRVRGVTLTGSTRAGRSVAALAGQHLKKTVLELGGSDPYLILPDADLDHAAAVCAKARLFNSGQTCVAAKRFLVCEPVAEAFTEAFLAQLRAAVVGDPTDPTTTVGPLARADLRAGLEDQVERSVAAGARVLHRSEVPDSPGAYHPVVALGSVDETNPAAREELFGPVAAIMTVRDEAHAVAVANRSDYGLGAAVFSRDVERAEAIARDQLDAGACFVNGMVRSDPRVPFGGVKDSGYGRELGRHGMLEWVNAKTVWVD</sequence>
<comment type="caution">
    <text evidence="5">The sequence shown here is derived from an EMBL/GenBank/DDBJ whole genome shotgun (WGS) entry which is preliminary data.</text>
</comment>
<reference evidence="5 6" key="1">
    <citation type="submission" date="2007-06" db="EMBL/GenBank/DDBJ databases">
        <authorList>
            <person name="Shimkets L."/>
            <person name="Ferriera S."/>
            <person name="Johnson J."/>
            <person name="Kravitz S."/>
            <person name="Beeson K."/>
            <person name="Sutton G."/>
            <person name="Rogers Y.-H."/>
            <person name="Friedman R."/>
            <person name="Frazier M."/>
            <person name="Venter J.C."/>
        </authorList>
    </citation>
    <scope>NUCLEOTIDE SEQUENCE [LARGE SCALE GENOMIC DNA]</scope>
    <source>
        <strain evidence="5 6">SIR-1</strain>
    </source>
</reference>
<evidence type="ECO:0000256" key="2">
    <source>
        <dbReference type="ARBA" id="ARBA00022857"/>
    </source>
</evidence>
<name>A6G2W7_9BACT</name>
<dbReference type="InterPro" id="IPR016161">
    <property type="entry name" value="Ald_DH/histidinol_DH"/>
</dbReference>
<dbReference type="CDD" id="cd07100">
    <property type="entry name" value="ALDH_SSADH1_GabD1"/>
    <property type="match status" value="1"/>
</dbReference>
<protein>
    <submittedName>
        <fullName evidence="5">Aldehyde dehydrogenase</fullName>
    </submittedName>
</protein>
<keyword evidence="6" id="KW-1185">Reference proteome</keyword>
<dbReference type="InterPro" id="IPR016163">
    <property type="entry name" value="Ald_DH_C"/>
</dbReference>
<accession>A6G2W7</accession>
<dbReference type="AlphaFoldDB" id="A6G2W7"/>
<dbReference type="Gene3D" id="3.40.309.10">
    <property type="entry name" value="Aldehyde Dehydrogenase, Chain A, domain 2"/>
    <property type="match status" value="1"/>
</dbReference>
<dbReference type="eggNOG" id="COG1012">
    <property type="taxonomic scope" value="Bacteria"/>
</dbReference>
<dbReference type="PANTHER" id="PTHR43217">
    <property type="entry name" value="SUCCINATE SEMIALDEHYDE DEHYDROGENASE [NAD(P)+] SAD"/>
    <property type="match status" value="1"/>
</dbReference>
<proteinExistence type="inferred from homology"/>
<dbReference type="STRING" id="391625.PPSIR1_31998"/>
<dbReference type="InterPro" id="IPR047110">
    <property type="entry name" value="GABD/Sad-like"/>
</dbReference>
<dbReference type="Pfam" id="PF00171">
    <property type="entry name" value="Aldedh"/>
    <property type="match status" value="1"/>
</dbReference>
<dbReference type="SUPFAM" id="SSF53720">
    <property type="entry name" value="ALDH-like"/>
    <property type="match status" value="1"/>
</dbReference>
<comment type="similarity">
    <text evidence="1">Belongs to the aldehyde dehydrogenase family.</text>
</comment>
<keyword evidence="3" id="KW-0560">Oxidoreductase</keyword>
<dbReference type="InterPro" id="IPR015590">
    <property type="entry name" value="Aldehyde_DH_dom"/>
</dbReference>
<evidence type="ECO:0000256" key="3">
    <source>
        <dbReference type="ARBA" id="ARBA00023002"/>
    </source>
</evidence>
<dbReference type="Gene3D" id="3.40.605.10">
    <property type="entry name" value="Aldehyde Dehydrogenase, Chain A, domain 1"/>
    <property type="match status" value="1"/>
</dbReference>
<feature type="domain" description="Aldehyde dehydrogenase" evidence="4">
    <location>
        <begin position="7"/>
        <end position="459"/>
    </location>
</feature>
<dbReference type="InterPro" id="IPR044148">
    <property type="entry name" value="ALDH_GabD1-like"/>
</dbReference>
<dbReference type="EMBL" id="ABCS01000016">
    <property type="protein sequence ID" value="EDM79817.1"/>
    <property type="molecule type" value="Genomic_DNA"/>
</dbReference>
<evidence type="ECO:0000313" key="6">
    <source>
        <dbReference type="Proteomes" id="UP000005801"/>
    </source>
</evidence>
<evidence type="ECO:0000259" key="4">
    <source>
        <dbReference type="Pfam" id="PF00171"/>
    </source>
</evidence>
<dbReference type="RefSeq" id="WP_006971066.1">
    <property type="nucleotide sequence ID" value="NZ_ABCS01000016.1"/>
</dbReference>
<organism evidence="5 6">
    <name type="scientific">Plesiocystis pacifica SIR-1</name>
    <dbReference type="NCBI Taxonomy" id="391625"/>
    <lineage>
        <taxon>Bacteria</taxon>
        <taxon>Pseudomonadati</taxon>
        <taxon>Myxococcota</taxon>
        <taxon>Polyangia</taxon>
        <taxon>Nannocystales</taxon>
        <taxon>Nannocystaceae</taxon>
        <taxon>Plesiocystis</taxon>
    </lineage>
</organism>
<keyword evidence="2" id="KW-0521">NADP</keyword>
<evidence type="ECO:0000256" key="1">
    <source>
        <dbReference type="ARBA" id="ARBA00009986"/>
    </source>
</evidence>
<gene>
    <name evidence="5" type="ORF">PPSIR1_31998</name>
</gene>
<dbReference type="InterPro" id="IPR016160">
    <property type="entry name" value="Ald_DH_CS_CYS"/>
</dbReference>
<dbReference type="Proteomes" id="UP000005801">
    <property type="component" value="Unassembled WGS sequence"/>
</dbReference>
<dbReference type="OrthoDB" id="9762913at2"/>
<dbReference type="PANTHER" id="PTHR43217:SF1">
    <property type="entry name" value="SUCCINATE SEMIALDEHYDE DEHYDROGENASE [NAD(P)+] SAD"/>
    <property type="match status" value="1"/>
</dbReference>
<dbReference type="InterPro" id="IPR016162">
    <property type="entry name" value="Ald_DH_N"/>
</dbReference>
<dbReference type="PROSITE" id="PS00070">
    <property type="entry name" value="ALDEHYDE_DEHYDR_CYS"/>
    <property type="match status" value="1"/>
</dbReference>
<evidence type="ECO:0000313" key="5">
    <source>
        <dbReference type="EMBL" id="EDM79817.1"/>
    </source>
</evidence>
<dbReference type="GO" id="GO:0004030">
    <property type="term" value="F:aldehyde dehydrogenase [NAD(P)+] activity"/>
    <property type="evidence" value="ECO:0007669"/>
    <property type="project" value="InterPro"/>
</dbReference>
<dbReference type="GO" id="GO:0004777">
    <property type="term" value="F:succinate-semialdehyde dehydrogenase (NAD+) activity"/>
    <property type="evidence" value="ECO:0007669"/>
    <property type="project" value="TreeGrafter"/>
</dbReference>